<dbReference type="EMBL" id="QGMK01003753">
    <property type="protein sequence ID" value="TVY51710.1"/>
    <property type="molecule type" value="Genomic_DNA"/>
</dbReference>
<comment type="caution">
    <text evidence="2">The sequence shown here is derived from an EMBL/GenBank/DDBJ whole genome shotgun (WGS) entry which is preliminary data.</text>
</comment>
<accession>A0A8T9BPZ9</accession>
<gene>
    <name evidence="2" type="ORF">LSUE1_G010309</name>
</gene>
<sequence>MLSSLTTARLDLASTASSNLSKLIAKLETLVSIVPPPKAIEQEEEEDDDPTELFHRDIGIQTSPPRSRSSSPPPDALAAQSTRLAALTSHLKDVQTDSNTEGSTNSELQTTLDVLREYLDGLAYVAPVYNYGYGGNGSQAKDEDDEIGRVKAGIRGVK</sequence>
<evidence type="ECO:0000313" key="2">
    <source>
        <dbReference type="EMBL" id="TVY51710.1"/>
    </source>
</evidence>
<dbReference type="OrthoDB" id="441517at2759"/>
<evidence type="ECO:0000313" key="3">
    <source>
        <dbReference type="Proteomes" id="UP000469558"/>
    </source>
</evidence>
<feature type="compositionally biased region" description="Acidic residues" evidence="1">
    <location>
        <begin position="42"/>
        <end position="51"/>
    </location>
</feature>
<name>A0A8T9BPZ9_9HELO</name>
<feature type="region of interest" description="Disordered" evidence="1">
    <location>
        <begin position="37"/>
        <end position="80"/>
    </location>
</feature>
<reference evidence="2 3" key="1">
    <citation type="submission" date="2018-05" db="EMBL/GenBank/DDBJ databases">
        <title>Genome sequencing and assembly of the regulated plant pathogen Lachnellula willkommii and related sister species for the development of diagnostic species identification markers.</title>
        <authorList>
            <person name="Giroux E."/>
            <person name="Bilodeau G."/>
        </authorList>
    </citation>
    <scope>NUCLEOTIDE SEQUENCE [LARGE SCALE GENOMIC DNA]</scope>
    <source>
        <strain evidence="2 3">CBS 268.59</strain>
    </source>
</reference>
<organism evidence="2 3">
    <name type="scientific">Lachnellula suecica</name>
    <dbReference type="NCBI Taxonomy" id="602035"/>
    <lineage>
        <taxon>Eukaryota</taxon>
        <taxon>Fungi</taxon>
        <taxon>Dikarya</taxon>
        <taxon>Ascomycota</taxon>
        <taxon>Pezizomycotina</taxon>
        <taxon>Leotiomycetes</taxon>
        <taxon>Helotiales</taxon>
        <taxon>Lachnaceae</taxon>
        <taxon>Lachnellula</taxon>
    </lineage>
</organism>
<dbReference type="Proteomes" id="UP000469558">
    <property type="component" value="Unassembled WGS sequence"/>
</dbReference>
<dbReference type="AlphaFoldDB" id="A0A8T9BPZ9"/>
<protein>
    <recommendedName>
        <fullName evidence="4">Peroxin-14</fullName>
    </recommendedName>
</protein>
<feature type="non-terminal residue" evidence="2">
    <location>
        <position position="158"/>
    </location>
</feature>
<evidence type="ECO:0000256" key="1">
    <source>
        <dbReference type="SAM" id="MobiDB-lite"/>
    </source>
</evidence>
<evidence type="ECO:0008006" key="4">
    <source>
        <dbReference type="Google" id="ProtNLM"/>
    </source>
</evidence>
<keyword evidence="3" id="KW-1185">Reference proteome</keyword>
<proteinExistence type="predicted"/>